<proteinExistence type="predicted"/>
<dbReference type="EMBL" id="BKCN01000016">
    <property type="protein sequence ID" value="GER05048.1"/>
    <property type="molecule type" value="Genomic_DNA"/>
</dbReference>
<dbReference type="Proteomes" id="UP000324996">
    <property type="component" value="Unassembled WGS sequence"/>
</dbReference>
<name>A0A5A7NAC6_9PROT</name>
<reference evidence="1 2" key="1">
    <citation type="submission" date="2019-09" db="EMBL/GenBank/DDBJ databases">
        <title>NBRP : Genome information of microbial organism related human and environment.</title>
        <authorList>
            <person name="Hattori M."/>
            <person name="Oshima K."/>
            <person name="Inaba H."/>
            <person name="Suda W."/>
            <person name="Sakamoto M."/>
            <person name="Iino T."/>
            <person name="Kitahara M."/>
            <person name="Oshida Y."/>
            <person name="Iida T."/>
            <person name="Kudo T."/>
            <person name="Itoh T."/>
            <person name="Ohkuma M."/>
        </authorList>
    </citation>
    <scope>NUCLEOTIDE SEQUENCE [LARGE SCALE GENOMIC DNA]</scope>
    <source>
        <strain evidence="1 2">Q-1</strain>
    </source>
</reference>
<evidence type="ECO:0000313" key="2">
    <source>
        <dbReference type="Proteomes" id="UP000324996"/>
    </source>
</evidence>
<protein>
    <recommendedName>
        <fullName evidence="3">HK97 gp10 family phage protein</fullName>
    </recommendedName>
</protein>
<keyword evidence="2" id="KW-1185">Reference proteome</keyword>
<comment type="caution">
    <text evidence="1">The sequence shown here is derived from an EMBL/GenBank/DDBJ whole genome shotgun (WGS) entry which is preliminary data.</text>
</comment>
<gene>
    <name evidence="1" type="ORF">JCM17846_27300</name>
</gene>
<dbReference type="RefSeq" id="WP_042087423.1">
    <property type="nucleotide sequence ID" value="NZ_BKCN01000016.1"/>
</dbReference>
<organism evidence="1 2">
    <name type="scientific">Iodidimonas nitroreducens</name>
    <dbReference type="NCBI Taxonomy" id="1236968"/>
    <lineage>
        <taxon>Bacteria</taxon>
        <taxon>Pseudomonadati</taxon>
        <taxon>Pseudomonadota</taxon>
        <taxon>Alphaproteobacteria</taxon>
        <taxon>Iodidimonadales</taxon>
        <taxon>Iodidimonadaceae</taxon>
        <taxon>Iodidimonas</taxon>
    </lineage>
</organism>
<evidence type="ECO:0008006" key="3">
    <source>
        <dbReference type="Google" id="ProtNLM"/>
    </source>
</evidence>
<sequence>MIQRQITTSIPITSLLSRDIELLIKSFDDRLARLARMIAEDARERVLLNSSTKPSPDGLANSLDVRAITGGHEVFTDKPYAVFVELGTARMAAEPFLQPAFDQALRILTDQYKDQNRAGGNP</sequence>
<accession>A0A5A7NAC6</accession>
<dbReference type="AlphaFoldDB" id="A0A5A7NAC6"/>
<evidence type="ECO:0000313" key="1">
    <source>
        <dbReference type="EMBL" id="GER05048.1"/>
    </source>
</evidence>